<evidence type="ECO:0000256" key="7">
    <source>
        <dbReference type="ARBA" id="ARBA00023014"/>
    </source>
</evidence>
<dbReference type="PANTHER" id="PTHR11228:SF7">
    <property type="entry name" value="PQQA PEPTIDE CYCLASE"/>
    <property type="match status" value="1"/>
</dbReference>
<dbReference type="Pfam" id="PF13186">
    <property type="entry name" value="SPASM"/>
    <property type="match status" value="1"/>
</dbReference>
<evidence type="ECO:0000313" key="11">
    <source>
        <dbReference type="Proteomes" id="UP000184395"/>
    </source>
</evidence>
<dbReference type="Pfam" id="PF04055">
    <property type="entry name" value="Radical_SAM"/>
    <property type="match status" value="1"/>
</dbReference>
<dbReference type="UniPathway" id="UPA00539"/>
<evidence type="ECO:0000256" key="1">
    <source>
        <dbReference type="ARBA" id="ARBA00022485"/>
    </source>
</evidence>
<comment type="function">
    <text evidence="8">Catalyzes the cross-linking of a glutamate residue and a tyrosine residue in the PqqA protein as part of the biosynthesis of pyrroloquinoline quinone (PQQ).</text>
</comment>
<proteinExistence type="inferred from homology"/>
<reference evidence="10 11" key="1">
    <citation type="submission" date="2016-11" db="EMBL/GenBank/DDBJ databases">
        <authorList>
            <person name="Jaros S."/>
            <person name="Januszkiewicz K."/>
            <person name="Wedrychowicz H."/>
        </authorList>
    </citation>
    <scope>NUCLEOTIDE SEQUENCE [LARGE SCALE GENOMIC DNA]</scope>
    <source>
        <strain evidence="10 11">LMG 20594</strain>
    </source>
</reference>
<dbReference type="CDD" id="cd21119">
    <property type="entry name" value="SPASM_PqqE"/>
    <property type="match status" value="1"/>
</dbReference>
<feature type="binding site" evidence="8">
    <location>
        <position position="38"/>
    </location>
    <ligand>
        <name>[4Fe-4S] cluster</name>
        <dbReference type="ChEBI" id="CHEBI:49883"/>
        <note>4Fe-4S-S-AdoMet</note>
    </ligand>
</feature>
<evidence type="ECO:0000259" key="9">
    <source>
        <dbReference type="PROSITE" id="PS51918"/>
    </source>
</evidence>
<dbReference type="Proteomes" id="UP000184395">
    <property type="component" value="Unassembled WGS sequence"/>
</dbReference>
<dbReference type="SFLD" id="SFLDG01067">
    <property type="entry name" value="SPASM/twitch_domain_containing"/>
    <property type="match status" value="1"/>
</dbReference>
<dbReference type="InterPro" id="IPR017200">
    <property type="entry name" value="PqqE-like"/>
</dbReference>
<dbReference type="GO" id="GO:1904047">
    <property type="term" value="F:S-adenosyl-L-methionine binding"/>
    <property type="evidence" value="ECO:0007669"/>
    <property type="project" value="UniProtKB-UniRule"/>
</dbReference>
<comment type="pathway">
    <text evidence="8">Cofactor biosynthesis; pyrroloquinoline quinone biosynthesis.</text>
</comment>
<evidence type="ECO:0000256" key="4">
    <source>
        <dbReference type="ARBA" id="ARBA00022905"/>
    </source>
</evidence>
<dbReference type="InterPro" id="IPR007197">
    <property type="entry name" value="rSAM"/>
</dbReference>
<comment type="catalytic activity">
    <reaction evidence="8">
        <text>[PQQ precursor protein] + S-adenosyl-L-methionine = E-Y cross-linked-[PQQ precursor protein] + 5'-deoxyadenosine + L-methionine + H(+)</text>
        <dbReference type="Rhea" id="RHEA:56836"/>
        <dbReference type="Rhea" id="RHEA-COMP:14800"/>
        <dbReference type="Rhea" id="RHEA-COMP:14801"/>
        <dbReference type="ChEBI" id="CHEBI:15378"/>
        <dbReference type="ChEBI" id="CHEBI:17319"/>
        <dbReference type="ChEBI" id="CHEBI:57844"/>
        <dbReference type="ChEBI" id="CHEBI:59789"/>
        <dbReference type="ChEBI" id="CHEBI:141026"/>
        <dbReference type="ChEBI" id="CHEBI:141027"/>
        <dbReference type="EC" id="1.21.98.4"/>
    </reaction>
</comment>
<dbReference type="PIRSF" id="PIRSF037420">
    <property type="entry name" value="PQQ_syn_pqqE"/>
    <property type="match status" value="1"/>
</dbReference>
<dbReference type="GO" id="GO:0005506">
    <property type="term" value="F:iron ion binding"/>
    <property type="evidence" value="ECO:0007669"/>
    <property type="project" value="UniProtKB-UniRule"/>
</dbReference>
<feature type="binding site" evidence="8">
    <location>
        <position position="41"/>
    </location>
    <ligand>
        <name>[4Fe-4S] cluster</name>
        <dbReference type="ChEBI" id="CHEBI:49883"/>
        <note>4Fe-4S-S-AdoMet</note>
    </ligand>
</feature>
<dbReference type="SUPFAM" id="SSF102114">
    <property type="entry name" value="Radical SAM enzymes"/>
    <property type="match status" value="1"/>
</dbReference>
<dbReference type="GO" id="GO:0051539">
    <property type="term" value="F:4 iron, 4 sulfur cluster binding"/>
    <property type="evidence" value="ECO:0007669"/>
    <property type="project" value="UniProtKB-KW"/>
</dbReference>
<dbReference type="SFLD" id="SFLDS00029">
    <property type="entry name" value="Radical_SAM"/>
    <property type="match status" value="1"/>
</dbReference>
<dbReference type="GO" id="GO:0009975">
    <property type="term" value="F:cyclase activity"/>
    <property type="evidence" value="ECO:0007669"/>
    <property type="project" value="UniProtKB-UniRule"/>
</dbReference>
<feature type="binding site" evidence="8">
    <location>
        <position position="34"/>
    </location>
    <ligand>
        <name>[4Fe-4S] cluster</name>
        <dbReference type="ChEBI" id="CHEBI:49883"/>
        <note>4Fe-4S-S-AdoMet</note>
    </ligand>
</feature>
<organism evidence="10 11">
    <name type="scientific">Paraburkholderia terricola</name>
    <dbReference type="NCBI Taxonomy" id="169427"/>
    <lineage>
        <taxon>Bacteria</taxon>
        <taxon>Pseudomonadati</taxon>
        <taxon>Pseudomonadota</taxon>
        <taxon>Betaproteobacteria</taxon>
        <taxon>Burkholderiales</taxon>
        <taxon>Burkholderiaceae</taxon>
        <taxon>Paraburkholderia</taxon>
    </lineage>
</organism>
<feature type="domain" description="Radical SAM core" evidence="9">
    <location>
        <begin position="20"/>
        <end position="235"/>
    </location>
</feature>
<keyword evidence="2 8" id="KW-0949">S-adenosyl-L-methionine</keyword>
<accession>A0A1M6KDU0</accession>
<dbReference type="HAMAP" id="MF_00660">
    <property type="entry name" value="PqqE"/>
    <property type="match status" value="1"/>
</dbReference>
<dbReference type="GO" id="GO:0016491">
    <property type="term" value="F:oxidoreductase activity"/>
    <property type="evidence" value="ECO:0007669"/>
    <property type="project" value="UniProtKB-KW"/>
</dbReference>
<dbReference type="PANTHER" id="PTHR11228">
    <property type="entry name" value="RADICAL SAM DOMAIN PROTEIN"/>
    <property type="match status" value="1"/>
</dbReference>
<dbReference type="CDD" id="cd01335">
    <property type="entry name" value="Radical_SAM"/>
    <property type="match status" value="1"/>
</dbReference>
<keyword evidence="1 8" id="KW-0004">4Fe-4S</keyword>
<protein>
    <recommendedName>
        <fullName evidence="8">PqqA peptide cyclase</fullName>
        <ecNumber evidence="8">1.21.98.4</ecNumber>
    </recommendedName>
    <alternativeName>
        <fullName evidence="8">Coenzyme PQQ synthesis protein E</fullName>
    </alternativeName>
</protein>
<evidence type="ECO:0000256" key="3">
    <source>
        <dbReference type="ARBA" id="ARBA00022723"/>
    </source>
</evidence>
<evidence type="ECO:0000256" key="8">
    <source>
        <dbReference type="HAMAP-Rule" id="MF_00660"/>
    </source>
</evidence>
<dbReference type="Gene3D" id="3.20.20.70">
    <property type="entry name" value="Aldolase class I"/>
    <property type="match status" value="1"/>
</dbReference>
<dbReference type="SFLD" id="SFLDG01386">
    <property type="entry name" value="main_SPASM_domain-containing"/>
    <property type="match status" value="1"/>
</dbReference>
<dbReference type="InterPro" id="IPR006638">
    <property type="entry name" value="Elp3/MiaA/NifB-like_rSAM"/>
</dbReference>
<dbReference type="EMBL" id="FRAB01000003">
    <property type="protein sequence ID" value="SHJ57116.1"/>
    <property type="molecule type" value="Genomic_DNA"/>
</dbReference>
<dbReference type="EC" id="1.21.98.4" evidence="8"/>
<evidence type="ECO:0000256" key="2">
    <source>
        <dbReference type="ARBA" id="ARBA00022691"/>
    </source>
</evidence>
<dbReference type="NCBIfam" id="TIGR04085">
    <property type="entry name" value="rSAM_more_4Fe4S"/>
    <property type="match status" value="1"/>
</dbReference>
<comment type="cofactor">
    <cofactor evidence="8">
        <name>[4Fe-4S] cluster</name>
        <dbReference type="ChEBI" id="CHEBI:49883"/>
    </cofactor>
    <text evidence="8">Binds 1 [4Fe-4S] cluster. The cluster is coordinated with 3 cysteines and an exchangeable S-adenosyl-L-methionine.</text>
</comment>
<keyword evidence="4 8" id="KW-0884">PQQ biosynthesis</keyword>
<keyword evidence="7 8" id="KW-0411">Iron-sulfur</keyword>
<dbReference type="InterPro" id="IPR050377">
    <property type="entry name" value="Radical_SAM_PqqE_MftC-like"/>
</dbReference>
<dbReference type="SMART" id="SM00729">
    <property type="entry name" value="Elp3"/>
    <property type="match status" value="1"/>
</dbReference>
<evidence type="ECO:0000313" key="10">
    <source>
        <dbReference type="EMBL" id="SHJ57116.1"/>
    </source>
</evidence>
<dbReference type="PROSITE" id="PS51918">
    <property type="entry name" value="RADICAL_SAM"/>
    <property type="match status" value="1"/>
</dbReference>
<keyword evidence="5 8" id="KW-0560">Oxidoreductase</keyword>
<dbReference type="AlphaFoldDB" id="A0A1M6KDU0"/>
<dbReference type="InterPro" id="IPR013785">
    <property type="entry name" value="Aldolase_TIM"/>
</dbReference>
<dbReference type="STRING" id="169427.SAMN05192548_1003195"/>
<dbReference type="InterPro" id="IPR058240">
    <property type="entry name" value="rSAM_sf"/>
</dbReference>
<evidence type="ECO:0000256" key="6">
    <source>
        <dbReference type="ARBA" id="ARBA00023004"/>
    </source>
</evidence>
<comment type="similarity">
    <text evidence="8">Belongs to the radical SAM superfamily. PqqE family.</text>
</comment>
<evidence type="ECO:0000256" key="5">
    <source>
        <dbReference type="ARBA" id="ARBA00023002"/>
    </source>
</evidence>
<dbReference type="InterPro" id="IPR011843">
    <property type="entry name" value="PQQ_synth_PqqE_bac"/>
</dbReference>
<gene>
    <name evidence="8" type="primary">pqqE</name>
    <name evidence="10" type="ORF">SAMN05192548_1003195</name>
</gene>
<keyword evidence="6 8" id="KW-0408">Iron</keyword>
<comment type="subunit">
    <text evidence="8">Interacts with PqqD. The interaction is necessary for activity of PqqE.</text>
</comment>
<name>A0A1M6KDU0_9BURK</name>
<dbReference type="InterPro" id="IPR023885">
    <property type="entry name" value="4Fe4S-binding_SPASM_dom"/>
</dbReference>
<dbReference type="NCBIfam" id="TIGR02109">
    <property type="entry name" value="PQQ_syn_pqqE"/>
    <property type="match status" value="1"/>
</dbReference>
<dbReference type="RefSeq" id="WP_073427415.1">
    <property type="nucleotide sequence ID" value="NZ_CADFGY010000001.1"/>
</dbReference>
<sequence length="407" mass="45223">MTDLSQPVTDAEAHAAGGGVAPPLWLLAELTYRCPLHCAFCYNPVDYTDHSRELSTEQWLGVLREARALGAAQLGFSGGEPLMRDDLEVLVEEARKLGFYTNLITSGIGLTDKRLGDLKAAGLDHIQLSFQDSTQELNDFLSSTRTFDLKQRVATSIKRHGFPMVLNCVLHRYNLPHVDKIIDMALAMGAEYLELANTQYYGWAHTNQAQLMPTREQLEEAEAVVERYRRTHGERCKIFFVVPDYFERRPKRCMNGWGAVFLGVAPDGAALPCHAARGLPGLLLPNVKDTPLREIWYESDAFTRFRGLDWMKEPCRSCDEKEHDLGGCRCQAYLLTGDAANADPVCDKSPFHEAVVKVVRRAATPAAHEAPEPREQPILFRNDANSRKLAAAAFVAPDEQGGPGGRA</sequence>
<dbReference type="OrthoDB" id="9782387at2"/>
<dbReference type="SFLD" id="SFLDF00280">
    <property type="entry name" value="coenzyme_PQQ_synthesis_protein"/>
    <property type="match status" value="1"/>
</dbReference>
<dbReference type="GO" id="GO:0018189">
    <property type="term" value="P:pyrroloquinoline quinone biosynthetic process"/>
    <property type="evidence" value="ECO:0007669"/>
    <property type="project" value="UniProtKB-UniRule"/>
</dbReference>
<keyword evidence="3 8" id="KW-0479">Metal-binding</keyword>